<dbReference type="Proteomes" id="UP000265618">
    <property type="component" value="Unassembled WGS sequence"/>
</dbReference>
<evidence type="ECO:0000256" key="1">
    <source>
        <dbReference type="SAM" id="MobiDB-lite"/>
    </source>
</evidence>
<gene>
    <name evidence="2" type="ORF">KIPB_004158</name>
</gene>
<feature type="compositionally biased region" description="Basic and acidic residues" evidence="1">
    <location>
        <begin position="133"/>
        <end position="160"/>
    </location>
</feature>
<feature type="region of interest" description="Disordered" evidence="1">
    <location>
        <begin position="1"/>
        <end position="215"/>
    </location>
</feature>
<keyword evidence="3" id="KW-1185">Reference proteome</keyword>
<feature type="compositionally biased region" description="Basic residues" evidence="1">
    <location>
        <begin position="190"/>
        <end position="215"/>
    </location>
</feature>
<sequence>MGLEQLSAAVSTPKANRDTTHKTHKRHDAAGIDVGSPAGVVLPGLGKNRDKRESLREGDRERAKKADGDKETERDRKRERRMHRAPSLPASRIHRSRSKSSVSTEPKPPKESRPRHSRPSHISRHKSSGPVLRGRDKRENRPTKSRGAERLKSRGGERLKLSRNASQADVQTAAVYQGPEIPRFASNVRRSGKRSGSHSLRSKPKKESSKRRSIRAAKEHLKEFRQQQNEYLFSLLAEEQARETERELMFSGLHGEGERLRLQRIFGIERTQANERIMQVTAAQESALTDKIQALGLTQEDVDAM</sequence>
<evidence type="ECO:0000313" key="3">
    <source>
        <dbReference type="Proteomes" id="UP000265618"/>
    </source>
</evidence>
<feature type="compositionally biased region" description="Basic and acidic residues" evidence="1">
    <location>
        <begin position="47"/>
        <end position="76"/>
    </location>
</feature>
<accession>A0A9K3CTC0</accession>
<dbReference type="AlphaFoldDB" id="A0A9K3CTC0"/>
<evidence type="ECO:0000313" key="2">
    <source>
        <dbReference type="EMBL" id="GIQ82929.1"/>
    </source>
</evidence>
<protein>
    <submittedName>
        <fullName evidence="2">Uncharacterized protein</fullName>
    </submittedName>
</protein>
<organism evidence="2 3">
    <name type="scientific">Kipferlia bialata</name>
    <dbReference type="NCBI Taxonomy" id="797122"/>
    <lineage>
        <taxon>Eukaryota</taxon>
        <taxon>Metamonada</taxon>
        <taxon>Carpediemonas-like organisms</taxon>
        <taxon>Kipferlia</taxon>
    </lineage>
</organism>
<name>A0A9K3CTC0_9EUKA</name>
<feature type="compositionally biased region" description="Basic residues" evidence="1">
    <location>
        <begin position="115"/>
        <end position="127"/>
    </location>
</feature>
<dbReference type="EMBL" id="BDIP01000863">
    <property type="protein sequence ID" value="GIQ82929.1"/>
    <property type="molecule type" value="Genomic_DNA"/>
</dbReference>
<comment type="caution">
    <text evidence="2">The sequence shown here is derived from an EMBL/GenBank/DDBJ whole genome shotgun (WGS) entry which is preliminary data.</text>
</comment>
<proteinExistence type="predicted"/>
<reference evidence="2 3" key="1">
    <citation type="journal article" date="2018" name="PLoS ONE">
        <title>The draft genome of Kipferlia bialata reveals reductive genome evolution in fornicate parasites.</title>
        <authorList>
            <person name="Tanifuji G."/>
            <person name="Takabayashi S."/>
            <person name="Kume K."/>
            <person name="Takagi M."/>
            <person name="Nakayama T."/>
            <person name="Kamikawa R."/>
            <person name="Inagaki Y."/>
            <person name="Hashimoto T."/>
        </authorList>
    </citation>
    <scope>NUCLEOTIDE SEQUENCE [LARGE SCALE GENOMIC DNA]</scope>
    <source>
        <strain evidence="2">NY0173</strain>
    </source>
</reference>